<feature type="non-terminal residue" evidence="1">
    <location>
        <position position="1"/>
    </location>
</feature>
<evidence type="ECO:0000313" key="1">
    <source>
        <dbReference type="EMBL" id="GAA47636.1"/>
    </source>
</evidence>
<dbReference type="Proteomes" id="UP000008909">
    <property type="component" value="Unassembled WGS sequence"/>
</dbReference>
<evidence type="ECO:0000313" key="2">
    <source>
        <dbReference type="Proteomes" id="UP000008909"/>
    </source>
</evidence>
<protein>
    <submittedName>
        <fullName evidence="1">Uncharacterized protein</fullName>
    </submittedName>
</protein>
<proteinExistence type="predicted"/>
<reference key="2">
    <citation type="submission" date="2011-10" db="EMBL/GenBank/DDBJ databases">
        <title>The genome and transcriptome sequence of Clonorchis sinensis provide insights into the carcinogenic liver fluke.</title>
        <authorList>
            <person name="Wang X."/>
            <person name="Huang Y."/>
            <person name="Chen W."/>
            <person name="Liu H."/>
            <person name="Guo L."/>
            <person name="Chen Y."/>
            <person name="Luo F."/>
            <person name="Zhou W."/>
            <person name="Sun J."/>
            <person name="Mao Q."/>
            <person name="Liang P."/>
            <person name="Zhou C."/>
            <person name="Tian Y."/>
            <person name="Men J."/>
            <person name="Lv X."/>
            <person name="Huang L."/>
            <person name="Zhou J."/>
            <person name="Hu Y."/>
            <person name="Li R."/>
            <person name="Zhang F."/>
            <person name="Lei H."/>
            <person name="Li X."/>
            <person name="Hu X."/>
            <person name="Liang C."/>
            <person name="Xu J."/>
            <person name="Wu Z."/>
            <person name="Yu X."/>
        </authorList>
    </citation>
    <scope>NUCLEOTIDE SEQUENCE</scope>
    <source>
        <strain>Henan</strain>
    </source>
</reference>
<dbReference type="AlphaFoldDB" id="G7Y3V0"/>
<gene>
    <name evidence="1" type="ORF">CLF_100614</name>
</gene>
<name>G7Y3V0_CLOSI</name>
<sequence>PNHFTFTDPKTDLYFRVGRVAPYNIMRKLCHDYSGIPANPSTEDLNSTKPVTRKPLDLISLSSYVVFEDEYLDVVNDHLVFLGVRYTKGQIDAEQQNKVNFVKGVPRGRYESYDSYSAENTNKTKTVNKEALTNSANENILQVFRRWTWFVYRNSAKVADEICRNFDKSGFSNRCECTSDKWTELNLISGDSIFFAWTVRLIRNLLTTWYPPTNRSLTHVEHIAIGYR</sequence>
<accession>G7Y3V0</accession>
<reference evidence="1" key="1">
    <citation type="journal article" date="2011" name="Genome Biol.">
        <title>The draft genome of the carcinogenic human liver fluke Clonorchis sinensis.</title>
        <authorList>
            <person name="Wang X."/>
            <person name="Chen W."/>
            <person name="Huang Y."/>
            <person name="Sun J."/>
            <person name="Men J."/>
            <person name="Liu H."/>
            <person name="Luo F."/>
            <person name="Guo L."/>
            <person name="Lv X."/>
            <person name="Deng C."/>
            <person name="Zhou C."/>
            <person name="Fan Y."/>
            <person name="Li X."/>
            <person name="Huang L."/>
            <person name="Hu Y."/>
            <person name="Liang C."/>
            <person name="Hu X."/>
            <person name="Xu J."/>
            <person name="Yu X."/>
        </authorList>
    </citation>
    <scope>NUCLEOTIDE SEQUENCE [LARGE SCALE GENOMIC DNA]</scope>
    <source>
        <strain evidence="1">Henan</strain>
    </source>
</reference>
<keyword evidence="2" id="KW-1185">Reference proteome</keyword>
<organism evidence="1 2">
    <name type="scientific">Clonorchis sinensis</name>
    <name type="common">Chinese liver fluke</name>
    <dbReference type="NCBI Taxonomy" id="79923"/>
    <lineage>
        <taxon>Eukaryota</taxon>
        <taxon>Metazoa</taxon>
        <taxon>Spiralia</taxon>
        <taxon>Lophotrochozoa</taxon>
        <taxon>Platyhelminthes</taxon>
        <taxon>Trematoda</taxon>
        <taxon>Digenea</taxon>
        <taxon>Opisthorchiida</taxon>
        <taxon>Opisthorchiata</taxon>
        <taxon>Opisthorchiidae</taxon>
        <taxon>Clonorchis</taxon>
    </lineage>
</organism>
<dbReference type="EMBL" id="DF142847">
    <property type="protein sequence ID" value="GAA47636.1"/>
    <property type="molecule type" value="Genomic_DNA"/>
</dbReference>